<evidence type="ECO:0008006" key="5">
    <source>
        <dbReference type="Google" id="ProtNLM"/>
    </source>
</evidence>
<dbReference type="Proteomes" id="UP000800200">
    <property type="component" value="Unassembled WGS sequence"/>
</dbReference>
<reference evidence="3" key="1">
    <citation type="journal article" date="2020" name="Stud. Mycol.">
        <title>101 Dothideomycetes genomes: a test case for predicting lifestyles and emergence of pathogens.</title>
        <authorList>
            <person name="Haridas S."/>
            <person name="Albert R."/>
            <person name="Binder M."/>
            <person name="Bloem J."/>
            <person name="Labutti K."/>
            <person name="Salamov A."/>
            <person name="Andreopoulos B."/>
            <person name="Baker S."/>
            <person name="Barry K."/>
            <person name="Bills G."/>
            <person name="Bluhm B."/>
            <person name="Cannon C."/>
            <person name="Castanera R."/>
            <person name="Culley D."/>
            <person name="Daum C."/>
            <person name="Ezra D."/>
            <person name="Gonzalez J."/>
            <person name="Henrissat B."/>
            <person name="Kuo A."/>
            <person name="Liang C."/>
            <person name="Lipzen A."/>
            <person name="Lutzoni F."/>
            <person name="Magnuson J."/>
            <person name="Mondo S."/>
            <person name="Nolan M."/>
            <person name="Ohm R."/>
            <person name="Pangilinan J."/>
            <person name="Park H.-J."/>
            <person name="Ramirez L."/>
            <person name="Alfaro M."/>
            <person name="Sun H."/>
            <person name="Tritt A."/>
            <person name="Yoshinaga Y."/>
            <person name="Zwiers L.-H."/>
            <person name="Turgeon B."/>
            <person name="Goodwin S."/>
            <person name="Spatafora J."/>
            <person name="Crous P."/>
            <person name="Grigoriev I."/>
        </authorList>
    </citation>
    <scope>NUCLEOTIDE SEQUENCE</scope>
    <source>
        <strain evidence="3">CBS 207.26</strain>
    </source>
</reference>
<proteinExistence type="predicted"/>
<gene>
    <name evidence="3" type="ORF">K469DRAFT_214319</name>
</gene>
<evidence type="ECO:0000313" key="4">
    <source>
        <dbReference type="Proteomes" id="UP000800200"/>
    </source>
</evidence>
<feature type="chain" id="PRO_5025430143" description="Secreted protein" evidence="2">
    <location>
        <begin position="23"/>
        <end position="124"/>
    </location>
</feature>
<name>A0A6A6DY09_9PEZI</name>
<protein>
    <recommendedName>
        <fullName evidence="5">Secreted protein</fullName>
    </recommendedName>
</protein>
<sequence length="124" mass="14008">MPSWQALTFSSLLLARIQRGIPSTPQQSSHAWPPMGADYPGRQVSSVPTWKLVTFLGPEVARNSLLHPAMPWMCHKSTVDKVLLNVRVMNRVNIWVYPLGVPKLRIGKRPSKIPKQVIRTPYSL</sequence>
<keyword evidence="2" id="KW-0732">Signal</keyword>
<keyword evidence="4" id="KW-1185">Reference proteome</keyword>
<evidence type="ECO:0000256" key="1">
    <source>
        <dbReference type="SAM" id="MobiDB-lite"/>
    </source>
</evidence>
<evidence type="ECO:0000313" key="3">
    <source>
        <dbReference type="EMBL" id="KAF2183149.1"/>
    </source>
</evidence>
<organism evidence="3 4">
    <name type="scientific">Zopfia rhizophila CBS 207.26</name>
    <dbReference type="NCBI Taxonomy" id="1314779"/>
    <lineage>
        <taxon>Eukaryota</taxon>
        <taxon>Fungi</taxon>
        <taxon>Dikarya</taxon>
        <taxon>Ascomycota</taxon>
        <taxon>Pezizomycotina</taxon>
        <taxon>Dothideomycetes</taxon>
        <taxon>Dothideomycetes incertae sedis</taxon>
        <taxon>Zopfiaceae</taxon>
        <taxon>Zopfia</taxon>
    </lineage>
</organism>
<feature type="signal peptide" evidence="2">
    <location>
        <begin position="1"/>
        <end position="22"/>
    </location>
</feature>
<dbReference type="AlphaFoldDB" id="A0A6A6DY09"/>
<dbReference type="EMBL" id="ML994644">
    <property type="protein sequence ID" value="KAF2183149.1"/>
    <property type="molecule type" value="Genomic_DNA"/>
</dbReference>
<evidence type="ECO:0000256" key="2">
    <source>
        <dbReference type="SAM" id="SignalP"/>
    </source>
</evidence>
<feature type="region of interest" description="Disordered" evidence="1">
    <location>
        <begin position="23"/>
        <end position="43"/>
    </location>
</feature>
<accession>A0A6A6DY09</accession>